<feature type="signal peptide" evidence="2">
    <location>
        <begin position="1"/>
        <end position="25"/>
    </location>
</feature>
<dbReference type="SUPFAM" id="SSF90257">
    <property type="entry name" value="Myosin rod fragments"/>
    <property type="match status" value="1"/>
</dbReference>
<keyword evidence="5" id="KW-1185">Reference proteome</keyword>
<dbReference type="AlphaFoldDB" id="A0A5A9PIC8"/>
<dbReference type="Proteomes" id="UP000324632">
    <property type="component" value="Chromosome 4"/>
</dbReference>
<feature type="coiled-coil region" evidence="1">
    <location>
        <begin position="648"/>
        <end position="703"/>
    </location>
</feature>
<proteinExistence type="predicted"/>
<dbReference type="InterPro" id="IPR058777">
    <property type="entry name" value="TXNDC11_thioredoxin"/>
</dbReference>
<evidence type="ECO:0000259" key="3">
    <source>
        <dbReference type="Pfam" id="PF26234"/>
    </source>
</evidence>
<dbReference type="PANTHER" id="PTHR46497:SF1">
    <property type="entry name" value="THIOREDOXIN DOMAIN-CONTAINING PROTEIN 11"/>
    <property type="match status" value="1"/>
</dbReference>
<evidence type="ECO:0000313" key="4">
    <source>
        <dbReference type="EMBL" id="KAA0721653.1"/>
    </source>
</evidence>
<feature type="chain" id="PRO_5022952330" evidence="2">
    <location>
        <begin position="26"/>
        <end position="760"/>
    </location>
</feature>
<dbReference type="InterPro" id="IPR052792">
    <property type="entry name" value="Thioredoxin_dom-contain_11"/>
</dbReference>
<evidence type="ECO:0000256" key="1">
    <source>
        <dbReference type="SAM" id="Coils"/>
    </source>
</evidence>
<evidence type="ECO:0000313" key="5">
    <source>
        <dbReference type="Proteomes" id="UP000324632"/>
    </source>
</evidence>
<dbReference type="EMBL" id="SOYY01000004">
    <property type="protein sequence ID" value="KAA0721653.1"/>
    <property type="molecule type" value="Genomic_DNA"/>
</dbReference>
<name>A0A5A9PIC8_9TELE</name>
<keyword evidence="1" id="KW-0175">Coiled coil</keyword>
<dbReference type="SUPFAM" id="SSF52833">
    <property type="entry name" value="Thioredoxin-like"/>
    <property type="match status" value="1"/>
</dbReference>
<feature type="domain" description="TXNDC11 thioredoxin-like" evidence="3">
    <location>
        <begin position="207"/>
        <end position="269"/>
    </location>
</feature>
<dbReference type="Gene3D" id="3.40.30.10">
    <property type="entry name" value="Glutaredoxin"/>
    <property type="match status" value="1"/>
</dbReference>
<accession>A0A5A9PIC8</accession>
<comment type="caution">
    <text evidence="4">The sequence shown here is derived from an EMBL/GenBank/DDBJ whole genome shotgun (WGS) entry which is preliminary data.</text>
</comment>
<sequence length="760" mass="85021">MARRPELCCGAIALTCALILPITFTCGPVKNVVAAARSPVRFFPEEVPVVDLFLGQLDEADRLREEADVSVMFYYAPWCAHSVTARRHVQHVALRLAQQVQFIAVNCWWHYGKCRKQKRFFQYPIIHVYYRSFGPIEYRAPVHSEYLESFVQRVSRPLTYLPTQKALHTFLNHKQQGVVGYFEFNSSPQPAGYLVFLISALMALKRDHQGAVRFAVVTNQAVAEGVSLTEDESVYLHRRLNSSLVFPRAHRNLTAEAVCDWVYENRESVVHWIHPTGAKSYLLEAELLKGPALLTFLPHNPLQTNHLLTQVSEVALRYHSGCGSEGGVSGIWRCCRSLRVRANVCELCSRPSGCVVVVLHRLVWLLYGSESRFSSSGSSVPRKQRRHCGQSGVCVCHSKYSQSGVCVFTCVCVTQNTVSQVCVCVSLKIQSVRCVSLKIQSGVCVCVFVCVQVCVCVCVSLKIQSVRCVCVSLKIQCVFVCHSKYSQSAVCVSVCVCHSKYSRVCVCHSKYSQSGVCVFVTQNTVSQVCVSLKIQSVMCVCVCVCHSKYSQVCVWCSGVCNTVRCVCVCVTQNTVRCVCVSLKIQSGVCVCVADMNPVFHKHNLSHRKQMSVKFPENTPVTLPNLLRFILQHTSHAPWAGSGGGAGSKSLLEAELRVLQQEVSSLQRARERLSHQLAVLWRENRHLTLQTHALESQNAELQAQSGHLETLYSEKTRQLSDTVQRLQDLAYASEELLKENSLLKVLLNTLRETDRDAQTDR</sequence>
<reference evidence="4 5" key="1">
    <citation type="journal article" date="2019" name="Mol. Ecol. Resour.">
        <title>Chromosome-level genome assembly of Triplophysa tibetana, a fish adapted to the harsh high-altitude environment of the Tibetan Plateau.</title>
        <authorList>
            <person name="Yang X."/>
            <person name="Liu H."/>
            <person name="Ma Z."/>
            <person name="Zou Y."/>
            <person name="Zou M."/>
            <person name="Mao Y."/>
            <person name="Li X."/>
            <person name="Wang H."/>
            <person name="Chen T."/>
            <person name="Wang W."/>
            <person name="Yang R."/>
        </authorList>
    </citation>
    <scope>NUCLEOTIDE SEQUENCE [LARGE SCALE GENOMIC DNA]</scope>
    <source>
        <strain evidence="4">TTIB1903HZAU</strain>
        <tissue evidence="4">Muscle</tissue>
    </source>
</reference>
<dbReference type="InterPro" id="IPR036249">
    <property type="entry name" value="Thioredoxin-like_sf"/>
</dbReference>
<dbReference type="PANTHER" id="PTHR46497">
    <property type="entry name" value="THIOREDOXIN DOMAIN-CONTAINING PROTEIN 11"/>
    <property type="match status" value="1"/>
</dbReference>
<organism evidence="4 5">
    <name type="scientific">Triplophysa tibetana</name>
    <dbReference type="NCBI Taxonomy" id="1572043"/>
    <lineage>
        <taxon>Eukaryota</taxon>
        <taxon>Metazoa</taxon>
        <taxon>Chordata</taxon>
        <taxon>Craniata</taxon>
        <taxon>Vertebrata</taxon>
        <taxon>Euteleostomi</taxon>
        <taxon>Actinopterygii</taxon>
        <taxon>Neopterygii</taxon>
        <taxon>Teleostei</taxon>
        <taxon>Ostariophysi</taxon>
        <taxon>Cypriniformes</taxon>
        <taxon>Nemacheilidae</taxon>
        <taxon>Triplophysa</taxon>
    </lineage>
</organism>
<keyword evidence="2" id="KW-0732">Signal</keyword>
<dbReference type="Pfam" id="PF26234">
    <property type="entry name" value="TXNDC11_2nd"/>
    <property type="match status" value="1"/>
</dbReference>
<evidence type="ECO:0000256" key="2">
    <source>
        <dbReference type="SAM" id="SignalP"/>
    </source>
</evidence>
<gene>
    <name evidence="4" type="ORF">E1301_Tti022712</name>
</gene>
<protein>
    <submittedName>
        <fullName evidence="4">Thioredoxin domain-containing protein 11</fullName>
    </submittedName>
</protein>